<organism evidence="2 3">
    <name type="scientific">Stylosanthes scabra</name>
    <dbReference type="NCBI Taxonomy" id="79078"/>
    <lineage>
        <taxon>Eukaryota</taxon>
        <taxon>Viridiplantae</taxon>
        <taxon>Streptophyta</taxon>
        <taxon>Embryophyta</taxon>
        <taxon>Tracheophyta</taxon>
        <taxon>Spermatophyta</taxon>
        <taxon>Magnoliopsida</taxon>
        <taxon>eudicotyledons</taxon>
        <taxon>Gunneridae</taxon>
        <taxon>Pentapetalae</taxon>
        <taxon>rosids</taxon>
        <taxon>fabids</taxon>
        <taxon>Fabales</taxon>
        <taxon>Fabaceae</taxon>
        <taxon>Papilionoideae</taxon>
        <taxon>50 kb inversion clade</taxon>
        <taxon>dalbergioids sensu lato</taxon>
        <taxon>Dalbergieae</taxon>
        <taxon>Pterocarpus clade</taxon>
        <taxon>Stylosanthes</taxon>
    </lineage>
</organism>
<proteinExistence type="predicted"/>
<gene>
    <name evidence="2" type="ORF">PIB30_041287</name>
</gene>
<name>A0ABU6YDI1_9FABA</name>
<dbReference type="Proteomes" id="UP001341840">
    <property type="component" value="Unassembled WGS sequence"/>
</dbReference>
<keyword evidence="1" id="KW-0472">Membrane</keyword>
<keyword evidence="1" id="KW-0812">Transmembrane</keyword>
<feature type="transmembrane region" description="Helical" evidence="1">
    <location>
        <begin position="70"/>
        <end position="86"/>
    </location>
</feature>
<comment type="caution">
    <text evidence="2">The sequence shown here is derived from an EMBL/GenBank/DDBJ whole genome shotgun (WGS) entry which is preliminary data.</text>
</comment>
<accession>A0ABU6YDI1</accession>
<sequence length="121" mass="13292">MRGNGFTTAPLAIDGDGLCCCDRDDTIVRARDRDAVASNEETETATAPLLGSCGFILSLYILVVSSSSPLTVWLLWVISVLGFTIVEKRNTVGFSEYVDGEEETQVRLPHRMLLPRDDVEL</sequence>
<reference evidence="2 3" key="1">
    <citation type="journal article" date="2023" name="Plants (Basel)">
        <title>Bridging the Gap: Combining Genomics and Transcriptomics Approaches to Understand Stylosanthes scabra, an Orphan Legume from the Brazilian Caatinga.</title>
        <authorList>
            <person name="Ferreira-Neto J.R.C."/>
            <person name="da Silva M.D."/>
            <person name="Binneck E."/>
            <person name="de Melo N.F."/>
            <person name="da Silva R.H."/>
            <person name="de Melo A.L.T.M."/>
            <person name="Pandolfi V."/>
            <person name="Bustamante F.O."/>
            <person name="Brasileiro-Vidal A.C."/>
            <person name="Benko-Iseppon A.M."/>
        </authorList>
    </citation>
    <scope>NUCLEOTIDE SEQUENCE [LARGE SCALE GENOMIC DNA]</scope>
    <source>
        <tissue evidence="2">Leaves</tissue>
    </source>
</reference>
<dbReference type="EMBL" id="JASCZI010241883">
    <property type="protein sequence ID" value="MED6208029.1"/>
    <property type="molecule type" value="Genomic_DNA"/>
</dbReference>
<protein>
    <submittedName>
        <fullName evidence="2">Uncharacterized protein</fullName>
    </submittedName>
</protein>
<keyword evidence="3" id="KW-1185">Reference proteome</keyword>
<evidence type="ECO:0000313" key="3">
    <source>
        <dbReference type="Proteomes" id="UP001341840"/>
    </source>
</evidence>
<keyword evidence="1" id="KW-1133">Transmembrane helix</keyword>
<evidence type="ECO:0000313" key="2">
    <source>
        <dbReference type="EMBL" id="MED6208029.1"/>
    </source>
</evidence>
<evidence type="ECO:0000256" key="1">
    <source>
        <dbReference type="SAM" id="Phobius"/>
    </source>
</evidence>